<reference evidence="3" key="1">
    <citation type="submission" date="2016-10" db="EMBL/GenBank/DDBJ databases">
        <authorList>
            <person name="Varghese N."/>
            <person name="Submissions S."/>
        </authorList>
    </citation>
    <scope>NUCLEOTIDE SEQUENCE [LARGE SCALE GENOMIC DNA]</scope>
    <source>
        <strain evidence="3">M1</strain>
    </source>
</reference>
<feature type="transmembrane region" description="Helical" evidence="1">
    <location>
        <begin position="6"/>
        <end position="25"/>
    </location>
</feature>
<feature type="transmembrane region" description="Helical" evidence="1">
    <location>
        <begin position="46"/>
        <end position="68"/>
    </location>
</feature>
<evidence type="ECO:0000256" key="1">
    <source>
        <dbReference type="SAM" id="Phobius"/>
    </source>
</evidence>
<keyword evidence="1" id="KW-0812">Transmembrane</keyword>
<dbReference type="EMBL" id="FOJS01000031">
    <property type="protein sequence ID" value="SFA51640.1"/>
    <property type="molecule type" value="Genomic_DNA"/>
</dbReference>
<proteinExistence type="predicted"/>
<evidence type="ECO:0000313" key="3">
    <source>
        <dbReference type="Proteomes" id="UP000198650"/>
    </source>
</evidence>
<keyword evidence="1" id="KW-0472">Membrane</keyword>
<organism evidence="2 3">
    <name type="scientific">Parageobacillus thermantarcticus</name>
    <dbReference type="NCBI Taxonomy" id="186116"/>
    <lineage>
        <taxon>Bacteria</taxon>
        <taxon>Bacillati</taxon>
        <taxon>Bacillota</taxon>
        <taxon>Bacilli</taxon>
        <taxon>Bacillales</taxon>
        <taxon>Anoxybacillaceae</taxon>
        <taxon>Parageobacillus</taxon>
    </lineage>
</organism>
<name>A0A1I0TIQ1_9BACL</name>
<gene>
    <name evidence="2" type="ORF">SAMN05192569_103134</name>
</gene>
<protein>
    <submittedName>
        <fullName evidence="2">Uncharacterized protein</fullName>
    </submittedName>
</protein>
<keyword evidence="3" id="KW-1185">Reference proteome</keyword>
<keyword evidence="1" id="KW-1133">Transmembrane helix</keyword>
<dbReference type="Proteomes" id="UP000198650">
    <property type="component" value="Unassembled WGS sequence"/>
</dbReference>
<evidence type="ECO:0000313" key="2">
    <source>
        <dbReference type="EMBL" id="SFA51640.1"/>
    </source>
</evidence>
<sequence length="76" mass="8154">MQGCPVSFIAKKICLLIAMITLAIHNGRHIRYNEKGGAIIHEGGSGMRTLLVLGVIIAFLTAIFTAGYEDKPGVKN</sequence>
<accession>A0A1I0TIQ1</accession>
<dbReference type="AlphaFoldDB" id="A0A1I0TIQ1"/>